<dbReference type="InterPro" id="IPR008480">
    <property type="entry name" value="DUF761_pln"/>
</dbReference>
<dbReference type="Pfam" id="PF05553">
    <property type="entry name" value="DUF761"/>
    <property type="match status" value="1"/>
</dbReference>
<feature type="region of interest" description="Disordered" evidence="1">
    <location>
        <begin position="168"/>
        <end position="253"/>
    </location>
</feature>
<dbReference type="EMBL" id="SDRB02010375">
    <property type="protein sequence ID" value="THG06926.1"/>
    <property type="molecule type" value="Genomic_DNA"/>
</dbReference>
<proteinExistence type="predicted"/>
<sequence>MYRSRSFGFDVELVSSSISNQADSDRHELQRLFGGANRSSTTASVKEEGCEDTADTRASDDVEGSSDQQRQWQGNDGRGHQLRQRENEERKRGRERERKREKRCYVRTNLGVLIDEFTAEPPPTIDLAKIIIFPSRVARIQYTSNEYLFVLHKRESCSSVDSEEFEPEALVDSGVAHRQDNSEVKTGLEEAHRDEEIKRSSKSVEHPPSSLAVGKKRRSFQNQETHYGPSSLPQIPQNNSPLLHLSPPQRHRHSLRRTPAFLRQHPHYPRQDALSFLDIPTCGWWAPYHVGSGWSQHSMRFKMPRIPCINHPPVDFDYDFESNGDNGYVVNCDCINDDDGARKSFLKSGDEIDREVCEEMIIACDDEGIDIKAEQFIAKFYEQMKMQRQVSYLQYNEMINRGTS</sequence>
<feature type="compositionally biased region" description="Polar residues" evidence="1">
    <location>
        <begin position="231"/>
        <end position="241"/>
    </location>
</feature>
<gene>
    <name evidence="2" type="ORF">TEA_005160</name>
</gene>
<evidence type="ECO:0000313" key="2">
    <source>
        <dbReference type="EMBL" id="THG06926.1"/>
    </source>
</evidence>
<reference evidence="2 3" key="1">
    <citation type="journal article" date="2018" name="Proc. Natl. Acad. Sci. U.S.A.">
        <title>Draft genome sequence of Camellia sinensis var. sinensis provides insights into the evolution of the tea genome and tea quality.</title>
        <authorList>
            <person name="Wei C."/>
            <person name="Yang H."/>
            <person name="Wang S."/>
            <person name="Zhao J."/>
            <person name="Liu C."/>
            <person name="Gao L."/>
            <person name="Xia E."/>
            <person name="Lu Y."/>
            <person name="Tai Y."/>
            <person name="She G."/>
            <person name="Sun J."/>
            <person name="Cao H."/>
            <person name="Tong W."/>
            <person name="Gao Q."/>
            <person name="Li Y."/>
            <person name="Deng W."/>
            <person name="Jiang X."/>
            <person name="Wang W."/>
            <person name="Chen Q."/>
            <person name="Zhang S."/>
            <person name="Li H."/>
            <person name="Wu J."/>
            <person name="Wang P."/>
            <person name="Li P."/>
            <person name="Shi C."/>
            <person name="Zheng F."/>
            <person name="Jian J."/>
            <person name="Huang B."/>
            <person name="Shan D."/>
            <person name="Shi M."/>
            <person name="Fang C."/>
            <person name="Yue Y."/>
            <person name="Li F."/>
            <person name="Li D."/>
            <person name="Wei S."/>
            <person name="Han B."/>
            <person name="Jiang C."/>
            <person name="Yin Y."/>
            <person name="Xia T."/>
            <person name="Zhang Z."/>
            <person name="Bennetzen J.L."/>
            <person name="Zhao S."/>
            <person name="Wan X."/>
        </authorList>
    </citation>
    <scope>NUCLEOTIDE SEQUENCE [LARGE SCALE GENOMIC DNA]</scope>
    <source>
        <strain evidence="3">cv. Shuchazao</strain>
        <tissue evidence="2">Leaf</tissue>
    </source>
</reference>
<dbReference type="Proteomes" id="UP000306102">
    <property type="component" value="Unassembled WGS sequence"/>
</dbReference>
<accession>A0A4S4DWE1</accession>
<name>A0A4S4DWE1_CAMSN</name>
<feature type="compositionally biased region" description="Basic and acidic residues" evidence="1">
    <location>
        <begin position="175"/>
        <end position="205"/>
    </location>
</feature>
<keyword evidence="3" id="KW-1185">Reference proteome</keyword>
<protein>
    <submittedName>
        <fullName evidence="2">Uncharacterized protein</fullName>
    </submittedName>
</protein>
<feature type="compositionally biased region" description="Polar residues" evidence="1">
    <location>
        <begin position="65"/>
        <end position="74"/>
    </location>
</feature>
<organism evidence="2 3">
    <name type="scientific">Camellia sinensis var. sinensis</name>
    <name type="common">China tea</name>
    <dbReference type="NCBI Taxonomy" id="542762"/>
    <lineage>
        <taxon>Eukaryota</taxon>
        <taxon>Viridiplantae</taxon>
        <taxon>Streptophyta</taxon>
        <taxon>Embryophyta</taxon>
        <taxon>Tracheophyta</taxon>
        <taxon>Spermatophyta</taxon>
        <taxon>Magnoliopsida</taxon>
        <taxon>eudicotyledons</taxon>
        <taxon>Gunneridae</taxon>
        <taxon>Pentapetalae</taxon>
        <taxon>asterids</taxon>
        <taxon>Ericales</taxon>
        <taxon>Theaceae</taxon>
        <taxon>Camellia</taxon>
    </lineage>
</organism>
<dbReference type="PANTHER" id="PTHR33098">
    <property type="entry name" value="COTTON FIBER (DUF761)"/>
    <property type="match status" value="1"/>
</dbReference>
<comment type="caution">
    <text evidence="2">The sequence shown here is derived from an EMBL/GenBank/DDBJ whole genome shotgun (WGS) entry which is preliminary data.</text>
</comment>
<evidence type="ECO:0000313" key="3">
    <source>
        <dbReference type="Proteomes" id="UP000306102"/>
    </source>
</evidence>
<evidence type="ECO:0000256" key="1">
    <source>
        <dbReference type="SAM" id="MobiDB-lite"/>
    </source>
</evidence>
<dbReference type="PANTHER" id="PTHR33098:SF53">
    <property type="entry name" value="OS05G0540900 PROTEIN"/>
    <property type="match status" value="1"/>
</dbReference>
<dbReference type="AlphaFoldDB" id="A0A4S4DWE1"/>
<feature type="region of interest" description="Disordered" evidence="1">
    <location>
        <begin position="32"/>
        <end position="100"/>
    </location>
</feature>
<feature type="compositionally biased region" description="Basic and acidic residues" evidence="1">
    <location>
        <begin position="77"/>
        <end position="98"/>
    </location>
</feature>